<dbReference type="PANTHER" id="PTHR34046:SF7">
    <property type="entry name" value="DUF740 FAMILY PROTEIN"/>
    <property type="match status" value="1"/>
</dbReference>
<accession>A0ABY9DQC6</accession>
<gene>
    <name evidence="2" type="ORF">VitviT2T_027247</name>
</gene>
<dbReference type="Pfam" id="PF05340">
    <property type="entry name" value="DUF740"/>
    <property type="match status" value="1"/>
</dbReference>
<feature type="compositionally biased region" description="Basic and acidic residues" evidence="1">
    <location>
        <begin position="9"/>
        <end position="28"/>
    </location>
</feature>
<reference evidence="2 3" key="1">
    <citation type="journal article" date="2023" name="Hortic Res">
        <title>The complete reference genome for grapevine (Vitis vinifera L.) genetics and breeding.</title>
        <authorList>
            <person name="Shi X."/>
            <person name="Cao S."/>
            <person name="Wang X."/>
            <person name="Huang S."/>
            <person name="Wang Y."/>
            <person name="Liu Z."/>
            <person name="Liu W."/>
            <person name="Leng X."/>
            <person name="Peng Y."/>
            <person name="Wang N."/>
            <person name="Wang Y."/>
            <person name="Ma Z."/>
            <person name="Xu X."/>
            <person name="Zhang F."/>
            <person name="Xue H."/>
            <person name="Zhong H."/>
            <person name="Wang Y."/>
            <person name="Zhang K."/>
            <person name="Velt A."/>
            <person name="Avia K."/>
            <person name="Holtgrawe D."/>
            <person name="Grimplet J."/>
            <person name="Matus J.T."/>
            <person name="Ware D."/>
            <person name="Wu X."/>
            <person name="Wang H."/>
            <person name="Liu C."/>
            <person name="Fang Y."/>
            <person name="Rustenholz C."/>
            <person name="Cheng Z."/>
            <person name="Xiao H."/>
            <person name="Zhou Y."/>
        </authorList>
    </citation>
    <scope>NUCLEOTIDE SEQUENCE [LARGE SCALE GENOMIC DNA]</scope>
    <source>
        <strain evidence="3">cv. Pinot noir / PN40024</strain>
        <tissue evidence="2">Leaf</tissue>
    </source>
</reference>
<dbReference type="Proteomes" id="UP001227230">
    <property type="component" value="Chromosome 18"/>
</dbReference>
<feature type="region of interest" description="Disordered" evidence="1">
    <location>
        <begin position="1"/>
        <end position="37"/>
    </location>
</feature>
<organism evidence="2 3">
    <name type="scientific">Vitis vinifera</name>
    <name type="common">Grape</name>
    <dbReference type="NCBI Taxonomy" id="29760"/>
    <lineage>
        <taxon>Eukaryota</taxon>
        <taxon>Viridiplantae</taxon>
        <taxon>Streptophyta</taxon>
        <taxon>Embryophyta</taxon>
        <taxon>Tracheophyta</taxon>
        <taxon>Spermatophyta</taxon>
        <taxon>Magnoliopsida</taxon>
        <taxon>eudicotyledons</taxon>
        <taxon>Gunneridae</taxon>
        <taxon>Pentapetalae</taxon>
        <taxon>rosids</taxon>
        <taxon>Vitales</taxon>
        <taxon>Vitaceae</taxon>
        <taxon>Viteae</taxon>
        <taxon>Vitis</taxon>
    </lineage>
</organism>
<evidence type="ECO:0000256" key="1">
    <source>
        <dbReference type="SAM" id="MobiDB-lite"/>
    </source>
</evidence>
<feature type="region of interest" description="Disordered" evidence="1">
    <location>
        <begin position="68"/>
        <end position="89"/>
    </location>
</feature>
<protein>
    <submittedName>
        <fullName evidence="2">Uncharacterized protein</fullName>
    </submittedName>
</protein>
<keyword evidence="3" id="KW-1185">Reference proteome</keyword>
<dbReference type="InterPro" id="IPR008004">
    <property type="entry name" value="OCTOPUS-like"/>
</dbReference>
<dbReference type="EMBL" id="CP126665">
    <property type="protein sequence ID" value="WKA09622.1"/>
    <property type="molecule type" value="Genomic_DNA"/>
</dbReference>
<sequence length="174" mass="19514">MFAVMNNMEYRRRSRDQMGGRSKSEVLCRKHPKHRQSPGVCSICLRERLSQLSTSSRSASTTVASASSSSSLSSYSSHYSSSEASSCSSPMQRYRFDSDAKGSFSFLLSGKNMLTKSRSVAFVTRMRAGDASQRNKKSGFWSKLLRPRAKRTEEVLVYSRTVRERVGIGATRIR</sequence>
<name>A0ABY9DQC6_VITVI</name>
<dbReference type="PANTHER" id="PTHR34046">
    <property type="entry name" value="OS06G0218800 PROTEIN"/>
    <property type="match status" value="1"/>
</dbReference>
<evidence type="ECO:0000313" key="2">
    <source>
        <dbReference type="EMBL" id="WKA09622.1"/>
    </source>
</evidence>
<evidence type="ECO:0000313" key="3">
    <source>
        <dbReference type="Proteomes" id="UP001227230"/>
    </source>
</evidence>
<proteinExistence type="predicted"/>